<accession>A0A6J5L9L3</accession>
<proteinExistence type="predicted"/>
<evidence type="ECO:0008006" key="2">
    <source>
        <dbReference type="Google" id="ProtNLM"/>
    </source>
</evidence>
<dbReference type="EMBL" id="LR796237">
    <property type="protein sequence ID" value="CAB4129540.1"/>
    <property type="molecule type" value="Genomic_DNA"/>
</dbReference>
<evidence type="ECO:0000313" key="1">
    <source>
        <dbReference type="EMBL" id="CAB4129540.1"/>
    </source>
</evidence>
<dbReference type="Gene3D" id="1.10.10.2910">
    <property type="match status" value="1"/>
</dbReference>
<protein>
    <recommendedName>
        <fullName evidence="2">IrrE N-terminal-like domain-containing protein</fullName>
    </recommendedName>
</protein>
<sequence length="177" mass="20227">MRLFEFTSGPESTIHDFTDFVCDYLKLKTKPKLNIIQNSEYSADNHTFGHYNPSSDSITVQIENRQIVDVLRTLAHELVHYMQDSTGQLHDKSGETGSEHENEANSVAGVIMRLYTEHNPELFNVVTESKLYTFIARVRTPQQIIMASVMAPTSREAAILFRAQYGKDKLMDMPRKV</sequence>
<name>A0A6J5L9L3_9CAUD</name>
<gene>
    <name evidence="1" type="ORF">UFOVP116_35</name>
</gene>
<organism evidence="1">
    <name type="scientific">uncultured Caudovirales phage</name>
    <dbReference type="NCBI Taxonomy" id="2100421"/>
    <lineage>
        <taxon>Viruses</taxon>
        <taxon>Duplodnaviria</taxon>
        <taxon>Heunggongvirae</taxon>
        <taxon>Uroviricota</taxon>
        <taxon>Caudoviricetes</taxon>
        <taxon>Peduoviridae</taxon>
        <taxon>Maltschvirus</taxon>
        <taxon>Maltschvirus maltsch</taxon>
    </lineage>
</organism>
<reference evidence="1" key="1">
    <citation type="submission" date="2020-04" db="EMBL/GenBank/DDBJ databases">
        <authorList>
            <person name="Chiriac C."/>
            <person name="Salcher M."/>
            <person name="Ghai R."/>
            <person name="Kavagutti S V."/>
        </authorList>
    </citation>
    <scope>NUCLEOTIDE SEQUENCE</scope>
</reference>